<dbReference type="InterPro" id="IPR035919">
    <property type="entry name" value="EAL_sf"/>
</dbReference>
<feature type="transmembrane region" description="Helical" evidence="1">
    <location>
        <begin position="30"/>
        <end position="48"/>
    </location>
</feature>
<dbReference type="Pfam" id="PF00990">
    <property type="entry name" value="GGDEF"/>
    <property type="match status" value="1"/>
</dbReference>
<dbReference type="SMART" id="SM00052">
    <property type="entry name" value="EAL"/>
    <property type="match status" value="1"/>
</dbReference>
<gene>
    <name evidence="5" type="ORF">HRH59_00565</name>
</gene>
<keyword evidence="1" id="KW-0472">Membrane</keyword>
<dbReference type="PROSITE" id="PS50887">
    <property type="entry name" value="GGDEF"/>
    <property type="match status" value="1"/>
</dbReference>
<organism evidence="5 6">
    <name type="scientific">Rheinheimera lutimaris</name>
    <dbReference type="NCBI Taxonomy" id="2740584"/>
    <lineage>
        <taxon>Bacteria</taxon>
        <taxon>Pseudomonadati</taxon>
        <taxon>Pseudomonadota</taxon>
        <taxon>Gammaproteobacteria</taxon>
        <taxon>Chromatiales</taxon>
        <taxon>Chromatiaceae</taxon>
        <taxon>Rheinheimera</taxon>
    </lineage>
</organism>
<dbReference type="Proteomes" id="UP000523161">
    <property type="component" value="Unassembled WGS sequence"/>
</dbReference>
<dbReference type="SUPFAM" id="SSF141868">
    <property type="entry name" value="EAL domain-like"/>
    <property type="match status" value="1"/>
</dbReference>
<evidence type="ECO:0000256" key="1">
    <source>
        <dbReference type="SAM" id="Phobius"/>
    </source>
</evidence>
<keyword evidence="2" id="KW-0732">Signal</keyword>
<keyword evidence="1" id="KW-0812">Transmembrane</keyword>
<keyword evidence="6" id="KW-1185">Reference proteome</keyword>
<dbReference type="Pfam" id="PF00563">
    <property type="entry name" value="EAL"/>
    <property type="match status" value="1"/>
</dbReference>
<feature type="domain" description="EAL" evidence="3">
    <location>
        <begin position="355"/>
        <end position="609"/>
    </location>
</feature>
<dbReference type="PANTHER" id="PTHR33121:SF70">
    <property type="entry name" value="SIGNALING PROTEIN YKOW"/>
    <property type="match status" value="1"/>
</dbReference>
<feature type="chain" id="PRO_5031358639" evidence="2">
    <location>
        <begin position="21"/>
        <end position="617"/>
    </location>
</feature>
<name>A0A7Y5AME7_9GAMM</name>
<evidence type="ECO:0000259" key="4">
    <source>
        <dbReference type="PROSITE" id="PS50887"/>
    </source>
</evidence>
<dbReference type="PANTHER" id="PTHR33121">
    <property type="entry name" value="CYCLIC DI-GMP PHOSPHODIESTERASE PDEF"/>
    <property type="match status" value="1"/>
</dbReference>
<comment type="caution">
    <text evidence="5">The sequence shown here is derived from an EMBL/GenBank/DDBJ whole genome shotgun (WGS) entry which is preliminary data.</text>
</comment>
<dbReference type="InterPro" id="IPR000160">
    <property type="entry name" value="GGDEF_dom"/>
</dbReference>
<dbReference type="InterPro" id="IPR001633">
    <property type="entry name" value="EAL_dom"/>
</dbReference>
<dbReference type="Gene3D" id="3.30.70.270">
    <property type="match status" value="1"/>
</dbReference>
<feature type="domain" description="GGDEF" evidence="4">
    <location>
        <begin position="211"/>
        <end position="346"/>
    </location>
</feature>
<evidence type="ECO:0000259" key="3">
    <source>
        <dbReference type="PROSITE" id="PS50883"/>
    </source>
</evidence>
<evidence type="ECO:0000313" key="6">
    <source>
        <dbReference type="Proteomes" id="UP000523161"/>
    </source>
</evidence>
<reference evidence="5 6" key="1">
    <citation type="submission" date="2020-06" db="EMBL/GenBank/DDBJ databases">
        <title>Rheinheimera sp. nov., a marine bacterium isolated from coastal.</title>
        <authorList>
            <person name="Yu Q."/>
            <person name="Qi Y."/>
            <person name="Pu J."/>
        </authorList>
    </citation>
    <scope>NUCLEOTIDE SEQUENCE [LARGE SCALE GENOMIC DNA]</scope>
    <source>
        <strain evidence="5 6">YQF-2</strain>
    </source>
</reference>
<dbReference type="CDD" id="cd01948">
    <property type="entry name" value="EAL"/>
    <property type="match status" value="1"/>
</dbReference>
<dbReference type="SUPFAM" id="SSF55073">
    <property type="entry name" value="Nucleotide cyclase"/>
    <property type="match status" value="1"/>
</dbReference>
<dbReference type="SMART" id="SM00267">
    <property type="entry name" value="GGDEF"/>
    <property type="match status" value="1"/>
</dbReference>
<dbReference type="PROSITE" id="PS50883">
    <property type="entry name" value="EAL"/>
    <property type="match status" value="1"/>
</dbReference>
<dbReference type="AlphaFoldDB" id="A0A7Y5AME7"/>
<dbReference type="RefSeq" id="WP_173499323.1">
    <property type="nucleotide sequence ID" value="NZ_JABSOD010000001.1"/>
</dbReference>
<dbReference type="Gene3D" id="3.20.20.450">
    <property type="entry name" value="EAL domain"/>
    <property type="match status" value="1"/>
</dbReference>
<feature type="signal peptide" evidence="2">
    <location>
        <begin position="1"/>
        <end position="20"/>
    </location>
</feature>
<keyword evidence="1" id="KW-1133">Transmembrane helix</keyword>
<accession>A0A7Y5AME7</accession>
<evidence type="ECO:0000313" key="5">
    <source>
        <dbReference type="EMBL" id="NRQ41067.1"/>
    </source>
</evidence>
<sequence>MPLHCWLLLSALLWAMPAYANQTAAGWQSGIAITVLLLLIVVLTLYNSKLRRRHTDMLDKHSVLQGFLQQSDDFVAILTEDFRPGYLNPAFNALLPDKPGAAPAAPLPLYQSEQGEQLLLQDISQYKNWTGEAWLDTGAHRPRLALSLSITATTQPPACYLLVARDISRQKQQQQQLTRRVVYDAETGLLSPLLLEDYLQTLLNSCSSKQPQCALLLLKFNQLLAADNRQHVLLQHVLSKISSKLLQYIPKGGVAARYSQDTLAVLLPPQLCDGEVDISLNRLAHKLLNLTADLNDPAVKASLQTWIGISLYPLDSQTPAGLLAEAQRAITSAAKLGSDALQFANARIQQRAPEYQSLETELQKALLQGEFDVHYQPRLSIGSNRVVGYEALLRWHSPKRGVLSPASFLSVADETGLLVALDRLTFKKCCQQLQYWQQTGINRGRISLNIASQSFRQTDFVAALSNQLSLTGLSAEQFELELHEDIFLQPDTNINNTLTQLTTLGFHLTLDNFGQGVSSLSVLRQYPLHSIKIAPGFIKDMEHNEQQRNITASLIRLASYLHLDVIATGIENEMQAYLLHVMGCDILQGHLFSKALPAAEIPALLAKENKLVRKEVS</sequence>
<dbReference type="EMBL" id="JABSOD010000001">
    <property type="protein sequence ID" value="NRQ41067.1"/>
    <property type="molecule type" value="Genomic_DNA"/>
</dbReference>
<dbReference type="InterPro" id="IPR043128">
    <property type="entry name" value="Rev_trsase/Diguanyl_cyclase"/>
</dbReference>
<evidence type="ECO:0000256" key="2">
    <source>
        <dbReference type="SAM" id="SignalP"/>
    </source>
</evidence>
<dbReference type="GO" id="GO:0071111">
    <property type="term" value="F:cyclic-guanylate-specific phosphodiesterase activity"/>
    <property type="evidence" value="ECO:0007669"/>
    <property type="project" value="InterPro"/>
</dbReference>
<dbReference type="InterPro" id="IPR029787">
    <property type="entry name" value="Nucleotide_cyclase"/>
</dbReference>
<dbReference type="InterPro" id="IPR050706">
    <property type="entry name" value="Cyclic-di-GMP_PDE-like"/>
</dbReference>
<proteinExistence type="predicted"/>
<protein>
    <submittedName>
        <fullName evidence="5">GGDEF domain-containing protein</fullName>
    </submittedName>
</protein>